<dbReference type="RefSeq" id="WP_136013811.1">
    <property type="nucleotide sequence ID" value="NZ_SRZA01000008.1"/>
</dbReference>
<gene>
    <name evidence="1" type="ORF">E5356_05280</name>
</gene>
<proteinExistence type="predicted"/>
<evidence type="ECO:0000313" key="2">
    <source>
        <dbReference type="Proteomes" id="UP000305751"/>
    </source>
</evidence>
<accession>A0A4S2B040</accession>
<keyword evidence="2" id="KW-1185">Reference proteome</keyword>
<comment type="caution">
    <text evidence="1">The sequence shown here is derived from an EMBL/GenBank/DDBJ whole genome shotgun (WGS) entry which is preliminary data.</text>
</comment>
<reference evidence="1 2" key="1">
    <citation type="submission" date="2019-04" db="EMBL/GenBank/DDBJ databases">
        <title>Microbes associate with the intestines of laboratory mice.</title>
        <authorList>
            <person name="Navarre W."/>
            <person name="Wong E."/>
            <person name="Huang K."/>
            <person name="Tropini C."/>
            <person name="Ng K."/>
            <person name="Yu B."/>
        </authorList>
    </citation>
    <scope>NUCLEOTIDE SEQUENCE [LARGE SCALE GENOMIC DNA]</scope>
    <source>
        <strain evidence="1 2">NM70_E10</strain>
    </source>
</reference>
<feature type="non-terminal residue" evidence="1">
    <location>
        <position position="1035"/>
    </location>
</feature>
<dbReference type="AlphaFoldDB" id="A0A4S2B040"/>
<organism evidence="1 2">
    <name type="scientific">Bacteroides acidifaciens</name>
    <dbReference type="NCBI Taxonomy" id="85831"/>
    <lineage>
        <taxon>Bacteria</taxon>
        <taxon>Pseudomonadati</taxon>
        <taxon>Bacteroidota</taxon>
        <taxon>Bacteroidia</taxon>
        <taxon>Bacteroidales</taxon>
        <taxon>Bacteroidaceae</taxon>
        <taxon>Bacteroides</taxon>
    </lineage>
</organism>
<dbReference type="Proteomes" id="UP000305751">
    <property type="component" value="Unassembled WGS sequence"/>
</dbReference>
<dbReference type="EMBL" id="SRZA01000008">
    <property type="protein sequence ID" value="TGY07141.1"/>
    <property type="molecule type" value="Genomic_DNA"/>
</dbReference>
<sequence>MADKITTPIPNLETPWEDYGGEQVEAFLKEHIKSLSAEKIGDWHLVSGDDGIATLYGFASIETKEQWQQYIEAGNTEEAAKLVLSSVSFYSQPVQDDYTLAARITKNLDNPMVMGAENLIKFTYNCYYGGDPTDVDTQQGYAKFSVNGTQLPALDMRLTPGSTEHSVNLGPYLTQENNTVKLEIGNQHGKSRTWNFTVRALEIVLYLDNSYEESLVRQSDWRLRVGCRGVEALVHLLIDGREVATSTITNSTYDFPIDATDTLIAGSHKIELYAENATYGLRSETITTYFIKAGLSTPSICVGKDADKRVKLYGTASIPYFFYYPHAGVGSTATVSFEIRDTSGTVLANGATQTIAIKADGTSGMQEWRATIGDNQYLTLGEIVVAIKLGSVEALHTITVEDAGVVLEPATECKIYLTAAGRTNADSDAENWHSEYNGETTCTVQRSDNFKLTGENGFGNDRFLIKSGKYITLAGNLPFAQDFGVNANSAANRTGKTFEFEFKTLNCTNSDAKVIECLNGGVGFVIYANRVELHSAAGVIETRYSDEEKVRIGFCIDGTTTHCVNKLIDGTVESYCNIAYIYVNGVIVRMTDYNNAAWRQPTPQNIVIGSTDCDIELYTVRIYDKSLNYQQMINNFAFDTPELEQKIAIALRNNVLDSTNAVDFAKVTAALPNTPYKIWEISRMPTGKKDWVKANTEFVNPTWTPEDGHACASFDCNQHDLALDGTSSLSYPDPYKNWANKYNGIWTLHLGDTDLVITKYSITKGVEEGEKEFVDKVNFASSEGISNILAMNAYQKILLGASVQYPNLLTPQQAKQQAEGKPVSYRHSLSGFPEIGWLRTYENGTPSVRFLSLFNFINNKYSPSIFGFDKSGEPEAWEVEDNVNFFMDYLEPGTFDNGKWNCLATTLYYARIPKSSPTTDEDFGTAGNATQVTQANEENYWLRRFHNWIVSCNPHVADRHKLRYGSYANLDKPVSYGDATYRQDTPAYRLAKFNAEYADYMSKESALFYLNFCDNDLCTDSFDKNMTIALVRLKA</sequence>
<name>A0A4S2B040_9BACE</name>
<protein>
    <submittedName>
        <fullName evidence="1">Uncharacterized protein</fullName>
    </submittedName>
</protein>
<evidence type="ECO:0000313" key="1">
    <source>
        <dbReference type="EMBL" id="TGY07141.1"/>
    </source>
</evidence>